<feature type="transmembrane region" description="Helical" evidence="7">
    <location>
        <begin position="176"/>
        <end position="196"/>
    </location>
</feature>
<dbReference type="InterPro" id="IPR013122">
    <property type="entry name" value="PKD1_2_channel"/>
</dbReference>
<keyword evidence="10" id="KW-1185">Reference proteome</keyword>
<accession>A0ABN9VZ45</accession>
<feature type="domain" description="Polycystin cation channel PKD1/PKD2" evidence="8">
    <location>
        <begin position="5"/>
        <end position="139"/>
    </location>
</feature>
<dbReference type="Pfam" id="PF08016">
    <property type="entry name" value="PKD_channel"/>
    <property type="match status" value="1"/>
</dbReference>
<keyword evidence="2 7" id="KW-0812">Transmembrane</keyword>
<keyword evidence="4 7" id="KW-1133">Transmembrane helix</keyword>
<dbReference type="InterPro" id="IPR024862">
    <property type="entry name" value="TRPV"/>
</dbReference>
<evidence type="ECO:0000256" key="7">
    <source>
        <dbReference type="SAM" id="Phobius"/>
    </source>
</evidence>
<feature type="transmembrane region" description="Helical" evidence="7">
    <location>
        <begin position="46"/>
        <end position="67"/>
    </location>
</feature>
<feature type="transmembrane region" description="Helical" evidence="7">
    <location>
        <begin position="302"/>
        <end position="330"/>
    </location>
</feature>
<reference evidence="9" key="1">
    <citation type="submission" date="2023-10" db="EMBL/GenBank/DDBJ databases">
        <authorList>
            <person name="Chen Y."/>
            <person name="Shah S."/>
            <person name="Dougan E. K."/>
            <person name="Thang M."/>
            <person name="Chan C."/>
        </authorList>
    </citation>
    <scope>NUCLEOTIDE SEQUENCE [LARGE SCALE GENOMIC DNA]</scope>
</reference>
<proteinExistence type="predicted"/>
<keyword evidence="5 7" id="KW-0472">Membrane</keyword>
<evidence type="ECO:0000259" key="8">
    <source>
        <dbReference type="Pfam" id="PF08016"/>
    </source>
</evidence>
<comment type="subcellular location">
    <subcellularLocation>
        <location evidence="1">Membrane</location>
        <topology evidence="1">Multi-pass membrane protein</topology>
    </subcellularLocation>
</comment>
<gene>
    <name evidence="9" type="ORF">PCOR1329_LOCUS62544</name>
</gene>
<comment type="caution">
    <text evidence="9">The sequence shown here is derived from an EMBL/GenBank/DDBJ whole genome shotgun (WGS) entry which is preliminary data.</text>
</comment>
<evidence type="ECO:0000313" key="9">
    <source>
        <dbReference type="EMBL" id="CAK0878947.1"/>
    </source>
</evidence>
<feature type="transmembrane region" description="Helical" evidence="7">
    <location>
        <begin position="105"/>
        <end position="129"/>
    </location>
</feature>
<evidence type="ECO:0000313" key="10">
    <source>
        <dbReference type="Proteomes" id="UP001189429"/>
    </source>
</evidence>
<dbReference type="Proteomes" id="UP001189429">
    <property type="component" value="Unassembled WGS sequence"/>
</dbReference>
<feature type="compositionally biased region" description="Low complexity" evidence="6">
    <location>
        <begin position="459"/>
        <end position="473"/>
    </location>
</feature>
<evidence type="ECO:0000256" key="1">
    <source>
        <dbReference type="ARBA" id="ARBA00004141"/>
    </source>
</evidence>
<name>A0ABN9VZ45_9DINO</name>
<dbReference type="EMBL" id="CAUYUJ010017904">
    <property type="protein sequence ID" value="CAK0878947.1"/>
    <property type="molecule type" value="Genomic_DNA"/>
</dbReference>
<evidence type="ECO:0000256" key="6">
    <source>
        <dbReference type="SAM" id="MobiDB-lite"/>
    </source>
</evidence>
<evidence type="ECO:0000256" key="4">
    <source>
        <dbReference type="ARBA" id="ARBA00022989"/>
    </source>
</evidence>
<dbReference type="Gene3D" id="1.10.287.70">
    <property type="match status" value="1"/>
</dbReference>
<protein>
    <recommendedName>
        <fullName evidence="8">Polycystin cation channel PKD1/PKD2 domain-containing protein</fullName>
    </recommendedName>
</protein>
<evidence type="ECO:0000256" key="3">
    <source>
        <dbReference type="ARBA" id="ARBA00022737"/>
    </source>
</evidence>
<feature type="transmembrane region" description="Helical" evidence="7">
    <location>
        <begin position="6"/>
        <end position="25"/>
    </location>
</feature>
<feature type="transmembrane region" description="Helical" evidence="7">
    <location>
        <begin position="217"/>
        <end position="250"/>
    </location>
</feature>
<organism evidence="9 10">
    <name type="scientific">Prorocentrum cordatum</name>
    <dbReference type="NCBI Taxonomy" id="2364126"/>
    <lineage>
        <taxon>Eukaryota</taxon>
        <taxon>Sar</taxon>
        <taxon>Alveolata</taxon>
        <taxon>Dinophyceae</taxon>
        <taxon>Prorocentrales</taxon>
        <taxon>Prorocentraceae</taxon>
        <taxon>Prorocentrum</taxon>
    </lineage>
</organism>
<dbReference type="PANTHER" id="PTHR10582">
    <property type="entry name" value="TRANSIENT RECEPTOR POTENTIAL ION CHANNEL PROTEIN"/>
    <property type="match status" value="1"/>
</dbReference>
<sequence>MSRDAVEMVWGFAVCCMTLRWLKFFSCFPRFGEQLKTITNMLQEMSSFLVIFFLFLLAFAMLFVRLRPEDADYINLPTAVVTMFRGSLIDFELGDMIVEAHANRLIWGQVVAFVVFLLIAAVLLLNFLISIMNSTYESVRARGNTESAKAFLETISDGESHNFWEMDALPPPFNTIYTVLLPLHFAVASVRALCFAPRDAHKRVQYFRFLREHEAPPLLMSILVLPAALLVVVAATLPGFILMLFAGPILPCTPWLLHYDEDLQSGWDFARYHVLIPTLWLGEAYWSCIGEKVDGLRRCTRGLLLPFLCAGTAVAALFTFVFAMPLYWVWEAGVSRWTSGSKVHQQQKRAKAGGALPFGKQGSFEPVSKRMSTRASLLSLDAVEHAASRTRRASTLFTDGSEDALVSQSTSTAGCAVERRLGDERARRRVLQLLNEGKDILKKGDPAFAEIMDDEARAAPRPGAPAGEPVGRPLAGCPSAAASKRSPSLDGLRLRPLKQECHTHFTRQIQGAPALDLGMLWCFERQEPSRVPDILAKQLDRVFTNLHSHEERVERLLRELCDATARRTGTE</sequence>
<feature type="transmembrane region" description="Helical" evidence="7">
    <location>
        <begin position="270"/>
        <end position="290"/>
    </location>
</feature>
<feature type="region of interest" description="Disordered" evidence="6">
    <location>
        <begin position="458"/>
        <end position="489"/>
    </location>
</feature>
<keyword evidence="3" id="KW-0677">Repeat</keyword>
<dbReference type="PANTHER" id="PTHR10582:SF2">
    <property type="entry name" value="INACTIVE"/>
    <property type="match status" value="1"/>
</dbReference>
<evidence type="ECO:0000256" key="2">
    <source>
        <dbReference type="ARBA" id="ARBA00022692"/>
    </source>
</evidence>
<evidence type="ECO:0000256" key="5">
    <source>
        <dbReference type="ARBA" id="ARBA00023136"/>
    </source>
</evidence>